<dbReference type="SUPFAM" id="SSF103473">
    <property type="entry name" value="MFS general substrate transporter"/>
    <property type="match status" value="1"/>
</dbReference>
<evidence type="ECO:0000256" key="5">
    <source>
        <dbReference type="ARBA" id="ARBA00022989"/>
    </source>
</evidence>
<feature type="domain" description="Major facilitator superfamily (MFS) profile" evidence="10">
    <location>
        <begin position="80"/>
        <end position="516"/>
    </location>
</feature>
<comment type="caution">
    <text evidence="11">The sequence shown here is derived from an EMBL/GenBank/DDBJ whole genome shotgun (WGS) entry which is preliminary data.</text>
</comment>
<feature type="transmembrane region" description="Helical" evidence="9">
    <location>
        <begin position="365"/>
        <end position="385"/>
    </location>
</feature>
<keyword evidence="3 7" id="KW-0813">Transport</keyword>
<feature type="transmembrane region" description="Helical" evidence="9">
    <location>
        <begin position="175"/>
        <end position="193"/>
    </location>
</feature>
<dbReference type="PANTHER" id="PTHR48020:SF9">
    <property type="entry name" value="MAJOR FACILITATOR SUPERFAMILY (MFS) PROFILE DOMAIN-CONTAINING PROTEIN"/>
    <property type="match status" value="1"/>
</dbReference>
<evidence type="ECO:0000256" key="3">
    <source>
        <dbReference type="ARBA" id="ARBA00022448"/>
    </source>
</evidence>
<reference evidence="11" key="1">
    <citation type="submission" date="2022-10" db="EMBL/GenBank/DDBJ databases">
        <title>Tapping the CABI collections for fungal endophytes: first genome assemblies for Collariella, Neodidymelliopsis, Ascochyta clinopodiicola, Didymella pomorum, Didymosphaeria variabile, Neocosmospora piperis and Neocucurbitaria cava.</title>
        <authorList>
            <person name="Hill R."/>
        </authorList>
    </citation>
    <scope>NUCLEOTIDE SEQUENCE</scope>
    <source>
        <strain evidence="11">IMI 366586</strain>
    </source>
</reference>
<feature type="transmembrane region" description="Helical" evidence="9">
    <location>
        <begin position="233"/>
        <end position="254"/>
    </location>
</feature>
<feature type="transmembrane region" description="Helical" evidence="9">
    <location>
        <begin position="492"/>
        <end position="511"/>
    </location>
</feature>
<evidence type="ECO:0000256" key="1">
    <source>
        <dbReference type="ARBA" id="ARBA00004141"/>
    </source>
</evidence>
<comment type="similarity">
    <text evidence="2 7">Belongs to the major facilitator superfamily. Sugar transporter (TC 2.A.1.1) family.</text>
</comment>
<evidence type="ECO:0000313" key="12">
    <source>
        <dbReference type="Proteomes" id="UP001140502"/>
    </source>
</evidence>
<dbReference type="GO" id="GO:0016020">
    <property type="term" value="C:membrane"/>
    <property type="evidence" value="ECO:0007669"/>
    <property type="project" value="UniProtKB-SubCell"/>
</dbReference>
<dbReference type="GO" id="GO:0015798">
    <property type="term" value="P:myo-inositol transport"/>
    <property type="evidence" value="ECO:0007669"/>
    <property type="project" value="UniProtKB-ARBA"/>
</dbReference>
<dbReference type="InterPro" id="IPR020846">
    <property type="entry name" value="MFS_dom"/>
</dbReference>
<evidence type="ECO:0000256" key="8">
    <source>
        <dbReference type="SAM" id="MobiDB-lite"/>
    </source>
</evidence>
<feature type="transmembrane region" description="Helical" evidence="9">
    <location>
        <begin position="327"/>
        <end position="353"/>
    </location>
</feature>
<keyword evidence="6 9" id="KW-0472">Membrane</keyword>
<dbReference type="FunFam" id="1.20.1250.20:FF:000134">
    <property type="entry name" value="MFS sugar transporter protein"/>
    <property type="match status" value="1"/>
</dbReference>
<evidence type="ECO:0000313" key="11">
    <source>
        <dbReference type="EMBL" id="KAJ4323530.1"/>
    </source>
</evidence>
<dbReference type="NCBIfam" id="TIGR00879">
    <property type="entry name" value="SP"/>
    <property type="match status" value="1"/>
</dbReference>
<evidence type="ECO:0000256" key="9">
    <source>
        <dbReference type="SAM" id="Phobius"/>
    </source>
</evidence>
<dbReference type="Gene3D" id="1.20.1250.20">
    <property type="entry name" value="MFS general substrate transporter like domains"/>
    <property type="match status" value="1"/>
</dbReference>
<feature type="transmembrane region" description="Helical" evidence="9">
    <location>
        <begin position="76"/>
        <end position="98"/>
    </location>
</feature>
<evidence type="ECO:0000256" key="6">
    <source>
        <dbReference type="ARBA" id="ARBA00023136"/>
    </source>
</evidence>
<dbReference type="InterPro" id="IPR050814">
    <property type="entry name" value="Myo-inositol_Transporter"/>
</dbReference>
<feature type="transmembrane region" description="Helical" evidence="9">
    <location>
        <begin position="426"/>
        <end position="448"/>
    </location>
</feature>
<dbReference type="InterPro" id="IPR005829">
    <property type="entry name" value="Sugar_transporter_CS"/>
</dbReference>
<dbReference type="InterPro" id="IPR003663">
    <property type="entry name" value="Sugar/inositol_transpt"/>
</dbReference>
<accession>A0A9W8WFW2</accession>
<evidence type="ECO:0000256" key="4">
    <source>
        <dbReference type="ARBA" id="ARBA00022692"/>
    </source>
</evidence>
<feature type="region of interest" description="Disordered" evidence="8">
    <location>
        <begin position="1"/>
        <end position="20"/>
    </location>
</feature>
<evidence type="ECO:0000256" key="7">
    <source>
        <dbReference type="RuleBase" id="RU003346"/>
    </source>
</evidence>
<keyword evidence="5 9" id="KW-1133">Transmembrane helix</keyword>
<dbReference type="InterPro" id="IPR005828">
    <property type="entry name" value="MFS_sugar_transport-like"/>
</dbReference>
<name>A0A9W8WFW2_9HYPO</name>
<sequence length="576" mass="64065">MAKSERQNSTTTVEHEKDAIHKAMGHEKVELEALEIARAGGHEIDDLVDEMERQLEADGGLKTGLFQLNFENPKHFTWLLVAFASMGGLLSGLDQSLISGANLYLPDDLGLSTRQNSLVNSGMPLGAVGGALLLSPANEYYGRKGAIIISIVLYTIGAALEAGSMNFGMIVSSRVILGLGVGLEGGTVPVYVAETVERKIRGNLVSLYQFNIALGEVFGYVVAAIFLKVPGNWRYILGSSLLFSTIMFFGMLFLPESPRFLMHKNKQLEAYKVWKRIRGIDTREAREEFYVMSAAVSQEDTEVNEGAQNHRFPWMDFFTVPRARRALVYANIMILLGQLTGVNAIMYYMSILMNQIGFDKEQSNYMSLVGGGSLLLGTIPAIFLMERFGRRFWAITMLPGFFIGLVLIGISYQFDVKNDLRTVEGLYLTGLIIYMGFFGSYACLTWVVPSEVYPTYLRSYGMTTSDALLFLASFVVTYNFSAMQKAMTRTGLALGFYGGIAFVGEIYQILFMPETKNKTLEEIDLVFSRPTMDIVRENWAGVKETTSLLCRGHWHKVFVEQAMSGDARDKTEDSTA</sequence>
<feature type="transmembrane region" description="Helical" evidence="9">
    <location>
        <begin position="146"/>
        <end position="169"/>
    </location>
</feature>
<evidence type="ECO:0000256" key="2">
    <source>
        <dbReference type="ARBA" id="ARBA00010992"/>
    </source>
</evidence>
<feature type="transmembrane region" description="Helical" evidence="9">
    <location>
        <begin position="205"/>
        <end position="227"/>
    </location>
</feature>
<dbReference type="PANTHER" id="PTHR48020">
    <property type="entry name" value="PROTON MYO-INOSITOL COTRANSPORTER"/>
    <property type="match status" value="1"/>
</dbReference>
<comment type="subcellular location">
    <subcellularLocation>
        <location evidence="1">Membrane</location>
        <topology evidence="1">Multi-pass membrane protein</topology>
    </subcellularLocation>
</comment>
<feature type="transmembrane region" description="Helical" evidence="9">
    <location>
        <begin position="392"/>
        <end position="414"/>
    </location>
</feature>
<dbReference type="AlphaFoldDB" id="A0A9W8WFW2"/>
<dbReference type="GO" id="GO:0022857">
    <property type="term" value="F:transmembrane transporter activity"/>
    <property type="evidence" value="ECO:0007669"/>
    <property type="project" value="InterPro"/>
</dbReference>
<dbReference type="GO" id="GO:0015791">
    <property type="term" value="P:polyol transmembrane transport"/>
    <property type="evidence" value="ECO:0007669"/>
    <property type="project" value="UniProtKB-ARBA"/>
</dbReference>
<keyword evidence="4 9" id="KW-0812">Transmembrane</keyword>
<feature type="transmembrane region" description="Helical" evidence="9">
    <location>
        <begin position="460"/>
        <end position="480"/>
    </location>
</feature>
<keyword evidence="12" id="KW-1185">Reference proteome</keyword>
<dbReference type="Pfam" id="PF00083">
    <property type="entry name" value="Sugar_tr"/>
    <property type="match status" value="1"/>
</dbReference>
<gene>
    <name evidence="11" type="primary">HXT4</name>
    <name evidence="11" type="ORF">N0V84_004270</name>
</gene>
<dbReference type="PROSITE" id="PS00216">
    <property type="entry name" value="SUGAR_TRANSPORT_1"/>
    <property type="match status" value="1"/>
</dbReference>
<evidence type="ECO:0000259" key="10">
    <source>
        <dbReference type="PROSITE" id="PS50850"/>
    </source>
</evidence>
<dbReference type="PROSITE" id="PS00217">
    <property type="entry name" value="SUGAR_TRANSPORT_2"/>
    <property type="match status" value="1"/>
</dbReference>
<dbReference type="PROSITE" id="PS50850">
    <property type="entry name" value="MFS"/>
    <property type="match status" value="1"/>
</dbReference>
<dbReference type="Proteomes" id="UP001140502">
    <property type="component" value="Unassembled WGS sequence"/>
</dbReference>
<proteinExistence type="inferred from homology"/>
<organism evidence="11 12">
    <name type="scientific">Fusarium piperis</name>
    <dbReference type="NCBI Taxonomy" id="1435070"/>
    <lineage>
        <taxon>Eukaryota</taxon>
        <taxon>Fungi</taxon>
        <taxon>Dikarya</taxon>
        <taxon>Ascomycota</taxon>
        <taxon>Pezizomycotina</taxon>
        <taxon>Sordariomycetes</taxon>
        <taxon>Hypocreomycetidae</taxon>
        <taxon>Hypocreales</taxon>
        <taxon>Nectriaceae</taxon>
        <taxon>Fusarium</taxon>
        <taxon>Fusarium solani species complex</taxon>
    </lineage>
</organism>
<protein>
    <submittedName>
        <fullName evidence="11">Fructose symporter</fullName>
    </submittedName>
</protein>
<dbReference type="PRINTS" id="PR00171">
    <property type="entry name" value="SUGRTRNSPORT"/>
</dbReference>
<dbReference type="InterPro" id="IPR036259">
    <property type="entry name" value="MFS_trans_sf"/>
</dbReference>
<dbReference type="OrthoDB" id="6339427at2759"/>
<dbReference type="EMBL" id="JAPEUR010000069">
    <property type="protein sequence ID" value="KAJ4323530.1"/>
    <property type="molecule type" value="Genomic_DNA"/>
</dbReference>
<feature type="transmembrane region" description="Helical" evidence="9">
    <location>
        <begin position="118"/>
        <end position="134"/>
    </location>
</feature>